<feature type="chain" id="PRO_5044835780" evidence="1">
    <location>
        <begin position="22"/>
        <end position="279"/>
    </location>
</feature>
<dbReference type="EMBL" id="JBHFQA010000008">
    <property type="protein sequence ID" value="KAL2094414.1"/>
    <property type="molecule type" value="Genomic_DNA"/>
</dbReference>
<evidence type="ECO:0000313" key="3">
    <source>
        <dbReference type="Proteomes" id="UP001591681"/>
    </source>
</evidence>
<dbReference type="AlphaFoldDB" id="A0ABD1K5N7"/>
<dbReference type="Proteomes" id="UP001591681">
    <property type="component" value="Unassembled WGS sequence"/>
</dbReference>
<comment type="caution">
    <text evidence="2">The sequence shown here is derived from an EMBL/GenBank/DDBJ whole genome shotgun (WGS) entry which is preliminary data.</text>
</comment>
<name>A0ABD1K5N7_9TELE</name>
<organism evidence="2 3">
    <name type="scientific">Coilia grayii</name>
    <name type="common">Gray's grenadier anchovy</name>
    <dbReference type="NCBI Taxonomy" id="363190"/>
    <lineage>
        <taxon>Eukaryota</taxon>
        <taxon>Metazoa</taxon>
        <taxon>Chordata</taxon>
        <taxon>Craniata</taxon>
        <taxon>Vertebrata</taxon>
        <taxon>Euteleostomi</taxon>
        <taxon>Actinopterygii</taxon>
        <taxon>Neopterygii</taxon>
        <taxon>Teleostei</taxon>
        <taxon>Clupei</taxon>
        <taxon>Clupeiformes</taxon>
        <taxon>Clupeoidei</taxon>
        <taxon>Engraulidae</taxon>
        <taxon>Coilinae</taxon>
        <taxon>Coilia</taxon>
    </lineage>
</organism>
<dbReference type="Gene3D" id="3.90.1750.10">
    <property type="entry name" value="Hect, E3 ligase catalytic domains"/>
    <property type="match status" value="1"/>
</dbReference>
<keyword evidence="1" id="KW-0732">Signal</keyword>
<dbReference type="InterPro" id="IPR035983">
    <property type="entry name" value="Hect_E3_ubiquitin_ligase"/>
</dbReference>
<protein>
    <submittedName>
        <fullName evidence="2">Uncharacterized protein</fullName>
    </submittedName>
</protein>
<evidence type="ECO:0000313" key="2">
    <source>
        <dbReference type="EMBL" id="KAL2094414.1"/>
    </source>
</evidence>
<dbReference type="SUPFAM" id="SSF56204">
    <property type="entry name" value="Hect, E3 ligase catalytic domain"/>
    <property type="match status" value="1"/>
</dbReference>
<keyword evidence="3" id="KW-1185">Reference proteome</keyword>
<feature type="signal peptide" evidence="1">
    <location>
        <begin position="1"/>
        <end position="21"/>
    </location>
</feature>
<accession>A0ABD1K5N7</accession>
<reference evidence="2 3" key="1">
    <citation type="submission" date="2024-09" db="EMBL/GenBank/DDBJ databases">
        <title>A chromosome-level genome assembly of Gray's grenadier anchovy, Coilia grayii.</title>
        <authorList>
            <person name="Fu Z."/>
        </authorList>
    </citation>
    <scope>NUCLEOTIDE SEQUENCE [LARGE SCALE GENOMIC DNA]</scope>
    <source>
        <strain evidence="2">G4</strain>
        <tissue evidence="2">Muscle</tissue>
    </source>
</reference>
<proteinExistence type="predicted"/>
<sequence>MSTIIIFLTYTLFTDWRSIEAASAAAVLFKSELLQEAAVELPIRACIDLGTDLVTQTRDILQLYKVPEMNWARPLHCSLKGDPAIGVGVERHFLSLEISKLQQGFNIKSDVTNITLLFEGEKNHLLPATSEAVLEVDLFIVAGRIIGHSFLHGGPLLTRLSQAIIHMISNGDIDTATITIEDVADYDIRETIQMLDGDQTLSEEQRHRVNSLALSWDQSPLLETNRSWLFEKLLKHAVIVRRQRQIKQMKKGLRDTKVLTLIQQKQEEAEPNAVVNLPF</sequence>
<evidence type="ECO:0000256" key="1">
    <source>
        <dbReference type="SAM" id="SignalP"/>
    </source>
</evidence>
<gene>
    <name evidence="2" type="ORF">ACEWY4_009133</name>
</gene>